<reference evidence="2" key="4">
    <citation type="submission" date="2019-03" db="UniProtKB">
        <authorList>
            <consortium name="EnsemblPlants"/>
        </authorList>
    </citation>
    <scope>IDENTIFICATION</scope>
</reference>
<keyword evidence="3" id="KW-1185">Reference proteome</keyword>
<dbReference type="AlphaFoldDB" id="A0A452Z4F3"/>
<reference evidence="2" key="5">
    <citation type="journal article" date="2021" name="G3 (Bethesda)">
        <title>Aegilops tauschii genome assembly Aet v5.0 features greater sequence contiguity and improved annotation.</title>
        <authorList>
            <person name="Wang L."/>
            <person name="Zhu T."/>
            <person name="Rodriguez J.C."/>
            <person name="Deal K.R."/>
            <person name="Dubcovsky J."/>
            <person name="McGuire P.E."/>
            <person name="Lux T."/>
            <person name="Spannagl M."/>
            <person name="Mayer K.F.X."/>
            <person name="Baldrich P."/>
            <person name="Meyers B.C."/>
            <person name="Huo N."/>
            <person name="Gu Y.Q."/>
            <person name="Zhou H."/>
            <person name="Devos K.M."/>
            <person name="Bennetzen J.L."/>
            <person name="Unver T."/>
            <person name="Budak H."/>
            <person name="Gulick P.J."/>
            <person name="Galiba G."/>
            <person name="Kalapos B."/>
            <person name="Nelson D.R."/>
            <person name="Li P."/>
            <person name="You F.M."/>
            <person name="Luo M.C."/>
            <person name="Dvorak J."/>
        </authorList>
    </citation>
    <scope>NUCLEOTIDE SEQUENCE [LARGE SCALE GENOMIC DNA]</scope>
    <source>
        <strain evidence="2">cv. AL8/78</strain>
    </source>
</reference>
<sequence>MFGVPSGKRLGFLVSYRGIKASPEKVKAIEDMSPPQTLKDMQKLAGCVTSLGRFISKLGERALPFFKLMKKKGQFEWTPKADQPFQDVKRYLTSPPVMVAPRPLEPLVLYLAATPYSASAALLAVREERQAKVCRAVQHPQPGRYGTHRAPRRLQRRQRVTKPTKAAFAGLQRPQWAIKLSGSRHLRRRPNLRQAQAPSTLLPSSSTQCTSSARYCRMQGHGTPCLKSSCSRSWWPRVNCGTTSKVTQSRSSRPTRWRGCSGAPTLLEESPNGTSSYKRSSWSSAQPGSSREPRSPTSWRNGLMPRGLKQTRTDPSRQEVKHQIAGSCISISRSHARARRLEQCSSRPPRTSSTMPC</sequence>
<feature type="compositionally biased region" description="Basic and acidic residues" evidence="1">
    <location>
        <begin position="311"/>
        <end position="322"/>
    </location>
</feature>
<dbReference type="Gramene" id="AET1Gv20630400.1">
    <property type="protein sequence ID" value="AET1Gv20630400.1"/>
    <property type="gene ID" value="AET1Gv20630400"/>
</dbReference>
<evidence type="ECO:0000313" key="3">
    <source>
        <dbReference type="Proteomes" id="UP000015105"/>
    </source>
</evidence>
<proteinExistence type="predicted"/>
<reference evidence="3" key="1">
    <citation type="journal article" date="2014" name="Science">
        <title>Ancient hybridizations among the ancestral genomes of bread wheat.</title>
        <authorList>
            <consortium name="International Wheat Genome Sequencing Consortium,"/>
            <person name="Marcussen T."/>
            <person name="Sandve S.R."/>
            <person name="Heier L."/>
            <person name="Spannagl M."/>
            <person name="Pfeifer M."/>
            <person name="Jakobsen K.S."/>
            <person name="Wulff B.B."/>
            <person name="Steuernagel B."/>
            <person name="Mayer K.F."/>
            <person name="Olsen O.A."/>
        </authorList>
    </citation>
    <scope>NUCLEOTIDE SEQUENCE [LARGE SCALE GENOMIC DNA]</scope>
    <source>
        <strain evidence="3">cv. AL8/78</strain>
    </source>
</reference>
<dbReference type="EnsemblPlants" id="AET1Gv20630400.1">
    <property type="protein sequence ID" value="AET1Gv20630400.1"/>
    <property type="gene ID" value="AET1Gv20630400"/>
</dbReference>
<dbReference type="PANTHER" id="PTHR37984">
    <property type="entry name" value="PROTEIN CBG26694"/>
    <property type="match status" value="1"/>
</dbReference>
<dbReference type="SUPFAM" id="SSF56672">
    <property type="entry name" value="DNA/RNA polymerases"/>
    <property type="match status" value="1"/>
</dbReference>
<dbReference type="InterPro" id="IPR050951">
    <property type="entry name" value="Retrovirus_Pol_polyprotein"/>
</dbReference>
<accession>A0A452Z4F3</accession>
<feature type="compositionally biased region" description="Polar residues" evidence="1">
    <location>
        <begin position="271"/>
        <end position="300"/>
    </location>
</feature>
<dbReference type="Proteomes" id="UP000015105">
    <property type="component" value="Chromosome 1D"/>
</dbReference>
<evidence type="ECO:0000256" key="1">
    <source>
        <dbReference type="SAM" id="MobiDB-lite"/>
    </source>
</evidence>
<feature type="compositionally biased region" description="Polar residues" evidence="1">
    <location>
        <begin position="242"/>
        <end position="254"/>
    </location>
</feature>
<feature type="region of interest" description="Disordered" evidence="1">
    <location>
        <begin position="242"/>
        <end position="328"/>
    </location>
</feature>
<dbReference type="PANTHER" id="PTHR37984:SF5">
    <property type="entry name" value="PROTEIN NYNRIN-LIKE"/>
    <property type="match status" value="1"/>
</dbReference>
<reference evidence="3" key="2">
    <citation type="journal article" date="2017" name="Nat. Plants">
        <title>The Aegilops tauschii genome reveals multiple impacts of transposons.</title>
        <authorList>
            <person name="Zhao G."/>
            <person name="Zou C."/>
            <person name="Li K."/>
            <person name="Wang K."/>
            <person name="Li T."/>
            <person name="Gao L."/>
            <person name="Zhang X."/>
            <person name="Wang H."/>
            <person name="Yang Z."/>
            <person name="Liu X."/>
            <person name="Jiang W."/>
            <person name="Mao L."/>
            <person name="Kong X."/>
            <person name="Jiao Y."/>
            <person name="Jia J."/>
        </authorList>
    </citation>
    <scope>NUCLEOTIDE SEQUENCE [LARGE SCALE GENOMIC DNA]</scope>
    <source>
        <strain evidence="3">cv. AL8/78</strain>
    </source>
</reference>
<feature type="region of interest" description="Disordered" evidence="1">
    <location>
        <begin position="338"/>
        <end position="357"/>
    </location>
</feature>
<protein>
    <recommendedName>
        <fullName evidence="4">Reverse transcriptase/retrotransposon-derived protein RNase H-like domain-containing protein</fullName>
    </recommendedName>
</protein>
<organism evidence="2 3">
    <name type="scientific">Aegilops tauschii subsp. strangulata</name>
    <name type="common">Goatgrass</name>
    <dbReference type="NCBI Taxonomy" id="200361"/>
    <lineage>
        <taxon>Eukaryota</taxon>
        <taxon>Viridiplantae</taxon>
        <taxon>Streptophyta</taxon>
        <taxon>Embryophyta</taxon>
        <taxon>Tracheophyta</taxon>
        <taxon>Spermatophyta</taxon>
        <taxon>Magnoliopsida</taxon>
        <taxon>Liliopsida</taxon>
        <taxon>Poales</taxon>
        <taxon>Poaceae</taxon>
        <taxon>BOP clade</taxon>
        <taxon>Pooideae</taxon>
        <taxon>Triticodae</taxon>
        <taxon>Triticeae</taxon>
        <taxon>Triticinae</taxon>
        <taxon>Aegilops</taxon>
    </lineage>
</organism>
<dbReference type="InterPro" id="IPR043502">
    <property type="entry name" value="DNA/RNA_pol_sf"/>
</dbReference>
<dbReference type="InterPro" id="IPR043128">
    <property type="entry name" value="Rev_trsase/Diguanyl_cyclase"/>
</dbReference>
<dbReference type="Gene3D" id="3.30.70.270">
    <property type="match status" value="1"/>
</dbReference>
<name>A0A452Z4F3_AEGTS</name>
<evidence type="ECO:0000313" key="2">
    <source>
        <dbReference type="EnsemblPlants" id="AET1Gv20630400.1"/>
    </source>
</evidence>
<dbReference type="STRING" id="200361.A0A452Z4F3"/>
<reference evidence="2" key="3">
    <citation type="journal article" date="2017" name="Nature">
        <title>Genome sequence of the progenitor of the wheat D genome Aegilops tauschii.</title>
        <authorList>
            <person name="Luo M.C."/>
            <person name="Gu Y.Q."/>
            <person name="Puiu D."/>
            <person name="Wang H."/>
            <person name="Twardziok S.O."/>
            <person name="Deal K.R."/>
            <person name="Huo N."/>
            <person name="Zhu T."/>
            <person name="Wang L."/>
            <person name="Wang Y."/>
            <person name="McGuire P.E."/>
            <person name="Liu S."/>
            <person name="Long H."/>
            <person name="Ramasamy R.K."/>
            <person name="Rodriguez J.C."/>
            <person name="Van S.L."/>
            <person name="Yuan L."/>
            <person name="Wang Z."/>
            <person name="Xia Z."/>
            <person name="Xiao L."/>
            <person name="Anderson O.D."/>
            <person name="Ouyang S."/>
            <person name="Liang Y."/>
            <person name="Zimin A.V."/>
            <person name="Pertea G."/>
            <person name="Qi P."/>
            <person name="Bennetzen J.L."/>
            <person name="Dai X."/>
            <person name="Dawson M.W."/>
            <person name="Muller H.G."/>
            <person name="Kugler K."/>
            <person name="Rivarola-Duarte L."/>
            <person name="Spannagl M."/>
            <person name="Mayer K.F.X."/>
            <person name="Lu F.H."/>
            <person name="Bevan M.W."/>
            <person name="Leroy P."/>
            <person name="Li P."/>
            <person name="You F.M."/>
            <person name="Sun Q."/>
            <person name="Liu Z."/>
            <person name="Lyons E."/>
            <person name="Wicker T."/>
            <person name="Salzberg S.L."/>
            <person name="Devos K.M."/>
            <person name="Dvorak J."/>
        </authorList>
    </citation>
    <scope>NUCLEOTIDE SEQUENCE [LARGE SCALE GENOMIC DNA]</scope>
    <source>
        <strain evidence="2">cv. AL8/78</strain>
    </source>
</reference>
<evidence type="ECO:0008006" key="4">
    <source>
        <dbReference type="Google" id="ProtNLM"/>
    </source>
</evidence>
<feature type="compositionally biased region" description="Low complexity" evidence="1">
    <location>
        <begin position="345"/>
        <end position="357"/>
    </location>
</feature>